<dbReference type="CDD" id="cd00118">
    <property type="entry name" value="LysM"/>
    <property type="match status" value="1"/>
</dbReference>
<dbReference type="PANTHER" id="PTHR20932:SF8">
    <property type="entry name" value="LD22649P"/>
    <property type="match status" value="1"/>
</dbReference>
<dbReference type="PROSITE" id="PS51782">
    <property type="entry name" value="LYSM"/>
    <property type="match status" value="1"/>
</dbReference>
<dbReference type="EMBL" id="JANAVB010044218">
    <property type="protein sequence ID" value="KAJ6791811.1"/>
    <property type="molecule type" value="Genomic_DNA"/>
</dbReference>
<sequence>MEKPSSSSATTAAAAGVSSPMSSSDTLRSILQLLQPADLARAACVCREWRAVASEREMREGAFRKPWRVRRVLGEPSSPAFWRSPDRGRFAISHRLRCGDSLASLALSYSVQMIDIRRLNNMMSDHGIYLRERLLIPISSSKPDVLFNSTCYIELDAHARREVAVLYLDDSHRPQGYSKNDHKADVASSATAAGRGGRRRFLVESMKRSMQVDDGTAEYYLSASNGDLRAAMQRLNEDLSWEQQRTALR</sequence>
<feature type="compositionally biased region" description="Low complexity" evidence="1">
    <location>
        <begin position="1"/>
        <end position="19"/>
    </location>
</feature>
<dbReference type="Proteomes" id="UP001140949">
    <property type="component" value="Unassembled WGS sequence"/>
</dbReference>
<comment type="caution">
    <text evidence="3">The sequence shown here is derived from an EMBL/GenBank/DDBJ whole genome shotgun (WGS) entry which is preliminary data.</text>
</comment>
<dbReference type="Pfam" id="PF12937">
    <property type="entry name" value="F-box-like"/>
    <property type="match status" value="1"/>
</dbReference>
<dbReference type="InterPro" id="IPR018392">
    <property type="entry name" value="LysM"/>
</dbReference>
<dbReference type="Pfam" id="PF01476">
    <property type="entry name" value="LysM"/>
    <property type="match status" value="1"/>
</dbReference>
<name>A0AAX6DJ84_IRIPA</name>
<reference evidence="3" key="1">
    <citation type="journal article" date="2023" name="GigaByte">
        <title>Genome assembly of the bearded iris, Iris pallida Lam.</title>
        <authorList>
            <person name="Bruccoleri R.E."/>
            <person name="Oakeley E.J."/>
            <person name="Faust A.M.E."/>
            <person name="Altorfer M."/>
            <person name="Dessus-Babus S."/>
            <person name="Burckhardt D."/>
            <person name="Oertli M."/>
            <person name="Naumann U."/>
            <person name="Petersen F."/>
            <person name="Wong J."/>
        </authorList>
    </citation>
    <scope>NUCLEOTIDE SEQUENCE</scope>
    <source>
        <strain evidence="3">GSM-AAB239-AS_SAM_17_03QT</strain>
    </source>
</reference>
<dbReference type="InterPro" id="IPR001810">
    <property type="entry name" value="F-box_dom"/>
</dbReference>
<proteinExistence type="predicted"/>
<evidence type="ECO:0000313" key="4">
    <source>
        <dbReference type="Proteomes" id="UP001140949"/>
    </source>
</evidence>
<evidence type="ECO:0000259" key="2">
    <source>
        <dbReference type="PROSITE" id="PS51782"/>
    </source>
</evidence>
<evidence type="ECO:0000313" key="3">
    <source>
        <dbReference type="EMBL" id="KAJ6791811.1"/>
    </source>
</evidence>
<gene>
    <name evidence="3" type="ORF">M6B38_241425</name>
</gene>
<protein>
    <submittedName>
        <fullName evidence="3">F-box protein</fullName>
    </submittedName>
</protein>
<reference evidence="3" key="2">
    <citation type="submission" date="2023-04" db="EMBL/GenBank/DDBJ databases">
        <authorList>
            <person name="Bruccoleri R.E."/>
            <person name="Oakeley E.J."/>
            <person name="Faust A.-M."/>
            <person name="Dessus-Babus S."/>
            <person name="Altorfer M."/>
            <person name="Burckhardt D."/>
            <person name="Oertli M."/>
            <person name="Naumann U."/>
            <person name="Petersen F."/>
            <person name="Wong J."/>
        </authorList>
    </citation>
    <scope>NUCLEOTIDE SEQUENCE</scope>
    <source>
        <strain evidence="3">GSM-AAB239-AS_SAM_17_03QT</strain>
        <tissue evidence="3">Leaf</tissue>
    </source>
</reference>
<feature type="region of interest" description="Disordered" evidence="1">
    <location>
        <begin position="1"/>
        <end position="23"/>
    </location>
</feature>
<dbReference type="PANTHER" id="PTHR20932">
    <property type="entry name" value="LYSM AND PUTATIVE PEPTIDOGLYCAN-BINDING DOMAIN-CONTAINING PROTEIN"/>
    <property type="match status" value="1"/>
</dbReference>
<dbReference type="InterPro" id="IPR045030">
    <property type="entry name" value="LYSM1-4"/>
</dbReference>
<dbReference type="InterPro" id="IPR036047">
    <property type="entry name" value="F-box-like_dom_sf"/>
</dbReference>
<dbReference type="SUPFAM" id="SSF54106">
    <property type="entry name" value="LysM domain"/>
    <property type="match status" value="1"/>
</dbReference>
<dbReference type="AlphaFoldDB" id="A0AAX6DJ84"/>
<dbReference type="Gene3D" id="3.10.350.10">
    <property type="entry name" value="LysM domain"/>
    <property type="match status" value="1"/>
</dbReference>
<evidence type="ECO:0000256" key="1">
    <source>
        <dbReference type="SAM" id="MobiDB-lite"/>
    </source>
</evidence>
<feature type="domain" description="LysM" evidence="2">
    <location>
        <begin position="92"/>
        <end position="136"/>
    </location>
</feature>
<dbReference type="SUPFAM" id="SSF81383">
    <property type="entry name" value="F-box domain"/>
    <property type="match status" value="1"/>
</dbReference>
<accession>A0AAX6DJ84</accession>
<dbReference type="InterPro" id="IPR036779">
    <property type="entry name" value="LysM_dom_sf"/>
</dbReference>
<keyword evidence="4" id="KW-1185">Reference proteome</keyword>
<dbReference type="Gene3D" id="1.20.1280.50">
    <property type="match status" value="1"/>
</dbReference>
<organism evidence="3 4">
    <name type="scientific">Iris pallida</name>
    <name type="common">Sweet iris</name>
    <dbReference type="NCBI Taxonomy" id="29817"/>
    <lineage>
        <taxon>Eukaryota</taxon>
        <taxon>Viridiplantae</taxon>
        <taxon>Streptophyta</taxon>
        <taxon>Embryophyta</taxon>
        <taxon>Tracheophyta</taxon>
        <taxon>Spermatophyta</taxon>
        <taxon>Magnoliopsida</taxon>
        <taxon>Liliopsida</taxon>
        <taxon>Asparagales</taxon>
        <taxon>Iridaceae</taxon>
        <taxon>Iridoideae</taxon>
        <taxon>Irideae</taxon>
        <taxon>Iris</taxon>
    </lineage>
</organism>